<feature type="domain" description="Endonuclease/exonuclease/phosphatase" evidence="12">
    <location>
        <begin position="1231"/>
        <end position="1462"/>
    </location>
</feature>
<keyword evidence="9" id="KW-0472">Membrane</keyword>
<dbReference type="EMBL" id="JAVFWL010000002">
    <property type="protein sequence ID" value="KAK6735229.1"/>
    <property type="molecule type" value="Genomic_DNA"/>
</dbReference>
<keyword evidence="10" id="KW-0732">Signal</keyword>
<evidence type="ECO:0000256" key="3">
    <source>
        <dbReference type="ARBA" id="ARBA00022448"/>
    </source>
</evidence>
<name>A0ABR1C9R8_NECAM</name>
<dbReference type="SUPFAM" id="SSF53901">
    <property type="entry name" value="Thiolase-like"/>
    <property type="match status" value="2"/>
</dbReference>
<keyword evidence="9" id="KW-1133">Transmembrane helix</keyword>
<organism evidence="14 15">
    <name type="scientific">Necator americanus</name>
    <name type="common">Human hookworm</name>
    <dbReference type="NCBI Taxonomy" id="51031"/>
    <lineage>
        <taxon>Eukaryota</taxon>
        <taxon>Metazoa</taxon>
        <taxon>Ecdysozoa</taxon>
        <taxon>Nematoda</taxon>
        <taxon>Chromadorea</taxon>
        <taxon>Rhabditida</taxon>
        <taxon>Rhabditina</taxon>
        <taxon>Rhabditomorpha</taxon>
        <taxon>Strongyloidea</taxon>
        <taxon>Ancylostomatidae</taxon>
        <taxon>Bunostominae</taxon>
        <taxon>Necator</taxon>
    </lineage>
</organism>
<dbReference type="Gene3D" id="2.60.98.60">
    <property type="entry name" value="Cell-cell fusogen EFF/AFF, domain 1"/>
    <property type="match status" value="3"/>
</dbReference>
<feature type="transmembrane region" description="Helical" evidence="9">
    <location>
        <begin position="565"/>
        <end position="597"/>
    </location>
</feature>
<keyword evidence="9" id="KW-0812">Transmembrane</keyword>
<dbReference type="CDD" id="cd00829">
    <property type="entry name" value="SCP-x_thiolase"/>
    <property type="match status" value="1"/>
</dbReference>
<evidence type="ECO:0000256" key="2">
    <source>
        <dbReference type="ARBA" id="ARBA00012352"/>
    </source>
</evidence>
<dbReference type="PROSITE" id="PS00737">
    <property type="entry name" value="THIOLASE_2"/>
    <property type="match status" value="1"/>
</dbReference>
<keyword evidence="5" id="KW-0445">Lipid transport</keyword>
<dbReference type="Pfam" id="PF14884">
    <property type="entry name" value="EFF-AFF"/>
    <property type="match status" value="1"/>
</dbReference>
<dbReference type="Pfam" id="PF00108">
    <property type="entry name" value="Thiolase_N"/>
    <property type="match status" value="1"/>
</dbReference>
<dbReference type="EC" id="2.3.1.176" evidence="2"/>
<dbReference type="InterPro" id="IPR055140">
    <property type="entry name" value="Thiolase_C_2"/>
</dbReference>
<accession>A0ABR1C9R8</accession>
<feature type="domain" description="Thiolase N-terminal" evidence="11">
    <location>
        <begin position="689"/>
        <end position="915"/>
    </location>
</feature>
<dbReference type="PANTHER" id="PTHR37415:SF2">
    <property type="entry name" value="EFF-1A-RELATED"/>
    <property type="match status" value="1"/>
</dbReference>
<dbReference type="PANTHER" id="PTHR37415">
    <property type="entry name" value="EFF-1A"/>
    <property type="match status" value="1"/>
</dbReference>
<protein>
    <recommendedName>
        <fullName evidence="2">propanoyl-CoA C-acyltransferase</fullName>
        <ecNumber evidence="2">2.3.1.176</ecNumber>
    </recommendedName>
    <alternativeName>
        <fullName evidence="8">Propanoyl-CoA C-acyltransferase</fullName>
    </alternativeName>
</protein>
<evidence type="ECO:0000256" key="4">
    <source>
        <dbReference type="ARBA" id="ARBA00022679"/>
    </source>
</evidence>
<dbReference type="InterPro" id="IPR020615">
    <property type="entry name" value="Thiolase_acyl_enz_int_AS"/>
</dbReference>
<proteinExistence type="predicted"/>
<evidence type="ECO:0000256" key="5">
    <source>
        <dbReference type="ARBA" id="ARBA00023055"/>
    </source>
</evidence>
<dbReference type="InterPro" id="IPR036691">
    <property type="entry name" value="Endo/exonu/phosph_ase_sf"/>
</dbReference>
<dbReference type="InterPro" id="IPR043076">
    <property type="entry name" value="Fusogen_EFF/AFF_dom3"/>
</dbReference>
<sequence length="1470" mass="164749">MRPRRLLPLLALLFSIKHSTSQRPTEDIFRNLFPIQPPHCSRTPIVIAQASTSANAAISRGGMQMQFYIGLHTTVCFRLEEGVPVASNRTDHISQSQEQPAFSWLHTIRLDRLEHHHPVTQRYQFGIPEVRADCICECNAASDSCTAESHQYTQCPEDPGRDFLTSCYRTFLPNQSPIGCPPGSNAKLCCEVKFRPYRNQTYTAVKLEQPSTFATFVYTAYDYSNGRWIEKDHSTIRSQLDGGTQDRYLDSLGRIALSVSAGGRVSHQLETGMYFANSNPGGEMDELRKQPLNEITDNNFDRLGWYRVDESGRFHVNNGIVKMEEIHKAKVKNCHDQTYRSIIDAKNYMPGNFNLSRPLEMVYPWIQSARIYDGSQRQVIVTHAEGTNLHITLQVNGDADGHRLVFFHNASKISDFTGTIIVDSRSNRYFNVTLYGASGKINGAVRYSIHRDSDEIFSFTTYVHDLNASNRSMIIPLPAVVESGPRIICMYADEQREEQALCRIVQYHETPLEIDIEHNTWHEMVGSCPSCNQINLTGLSKYLNPMSWVNGVSSLGEFVMMATDILVYVCVLVVVYVILTKIVIPICKCWICPMYIMSQPRPKSKRRVKSTKNAEDEGMRKTAPLKLRLMFRVGKGQFPKVTLNTRLRQLWCDWGVLIVDCFHFIAPVDFSFHRTCDKTFSRRMTKSKVFVIGVGMTKFCKPGSRDWDYPDMVKEAVNMALDDCKLKYSDIQQATVGYLFGGTCCGQRALYELGFTGIPIFNVNNACASGSSGLFLCKQILESGNADVVLACGFEKMATGSLDTQAGNSDDRALSVDNHIQVMADTYGLFPAPMTAQMFGNAGKEHMEKYGTKREHFAKIAWKNHLHSVHNSNSQFTKEFSLDQVLNARKIYDFMGLLECSPTSDGSAAAVLCSERFLEKNPHLKTQAVEIVALKLGTDLPSVFKENSNIKMIGFDMIQKISSELYKEAGITPDDVQVIELHDCFAPNELITYEALGLCDIGKGGTIVDRGDNTYGGKWVINPSGGLISKGHPIGATGVAQVVELSNQLRGKCGKRQVPNCKMGMQHNIGIGGAGVVGLYRLAFPPSSSTSATPPSKMGDFKSDVIFEEIKQRISQNVFFCSYLLLLHNGLPPHSGVEVTLGVKLRCTSEVRTPAGLLAVAWLLSLGKNRFATPAYALSQYPAHWALPSQTSDGMATGERRSNLRLLRTSLILDQFDTRTTLHGDCFRLCTYNARTVSTDADLHALLGGAERTKFHVIALQETKCKKSDVRQMNDGTLVIRGEKVPSRDVGGIGFVVYPSVVHLVDSHEILSPRLAILRLRPLRQKPISIINCYSPTQAADESKLDAFYEKLEEVICNEKSFYKFVVGDFNAKFREATEEEYRIERSGLGDRNENDNRLARLLSAARLFHGNSLFMKKDHRRWTWESPKGATRAEIDHMLTNRRWCLLDVSVVPSFCSGSDHRLLRENTT</sequence>
<keyword evidence="15" id="KW-1185">Reference proteome</keyword>
<dbReference type="Gene3D" id="3.60.10.10">
    <property type="entry name" value="Endonuclease/exonuclease/phosphatase"/>
    <property type="match status" value="1"/>
</dbReference>
<evidence type="ECO:0000256" key="9">
    <source>
        <dbReference type="SAM" id="Phobius"/>
    </source>
</evidence>
<dbReference type="Pfam" id="PF22691">
    <property type="entry name" value="Thiolase_C_1"/>
    <property type="match status" value="1"/>
</dbReference>
<keyword evidence="3" id="KW-0813">Transport</keyword>
<dbReference type="CDD" id="cd09076">
    <property type="entry name" value="L1-EN"/>
    <property type="match status" value="1"/>
</dbReference>
<evidence type="ECO:0000256" key="10">
    <source>
        <dbReference type="SAM" id="SignalP"/>
    </source>
</evidence>
<feature type="chain" id="PRO_5045324734" description="propanoyl-CoA C-acyltransferase" evidence="10">
    <location>
        <begin position="22"/>
        <end position="1470"/>
    </location>
</feature>
<evidence type="ECO:0000256" key="1">
    <source>
        <dbReference type="ARBA" id="ARBA00004275"/>
    </source>
</evidence>
<dbReference type="InterPro" id="IPR029213">
    <property type="entry name" value="Fusogen_EFF/AFF"/>
</dbReference>
<keyword evidence="7" id="KW-0576">Peroxisome</keyword>
<dbReference type="Pfam" id="PF03372">
    <property type="entry name" value="Exo_endo_phos"/>
    <property type="match status" value="1"/>
</dbReference>
<dbReference type="NCBIfam" id="NF006102">
    <property type="entry name" value="PRK08256.1"/>
    <property type="match status" value="1"/>
</dbReference>
<evidence type="ECO:0000256" key="7">
    <source>
        <dbReference type="ARBA" id="ARBA00023140"/>
    </source>
</evidence>
<dbReference type="InterPro" id="IPR005135">
    <property type="entry name" value="Endo/exonuclease/phosphatase"/>
</dbReference>
<evidence type="ECO:0000259" key="12">
    <source>
        <dbReference type="Pfam" id="PF03372"/>
    </source>
</evidence>
<comment type="caution">
    <text evidence="14">The sequence shown here is derived from an EMBL/GenBank/DDBJ whole genome shotgun (WGS) entry which is preliminary data.</text>
</comment>
<dbReference type="SUPFAM" id="SSF56219">
    <property type="entry name" value="DNase I-like"/>
    <property type="match status" value="1"/>
</dbReference>
<dbReference type="InterPro" id="IPR020613">
    <property type="entry name" value="Thiolase_CS"/>
</dbReference>
<keyword evidence="6" id="KW-0446">Lipid-binding</keyword>
<dbReference type="Gene3D" id="2.60.40.3980">
    <property type="entry name" value="Cell-cell fusogen EFF/AFF, domain 3"/>
    <property type="match status" value="1"/>
</dbReference>
<keyword evidence="4" id="KW-0808">Transferase</keyword>
<evidence type="ECO:0000259" key="13">
    <source>
        <dbReference type="Pfam" id="PF22691"/>
    </source>
</evidence>
<evidence type="ECO:0000256" key="6">
    <source>
        <dbReference type="ARBA" id="ARBA00023121"/>
    </source>
</evidence>
<dbReference type="InterPro" id="IPR020616">
    <property type="entry name" value="Thiolase_N"/>
</dbReference>
<feature type="domain" description="Thiolase C-terminal" evidence="13">
    <location>
        <begin position="957"/>
        <end position="1070"/>
    </location>
</feature>
<evidence type="ECO:0000313" key="14">
    <source>
        <dbReference type="EMBL" id="KAK6735229.1"/>
    </source>
</evidence>
<dbReference type="Gene3D" id="3.40.47.10">
    <property type="match status" value="1"/>
</dbReference>
<dbReference type="InterPro" id="IPR016039">
    <property type="entry name" value="Thiolase-like"/>
</dbReference>
<evidence type="ECO:0000256" key="8">
    <source>
        <dbReference type="ARBA" id="ARBA00032316"/>
    </source>
</evidence>
<dbReference type="Proteomes" id="UP001303046">
    <property type="component" value="Unassembled WGS sequence"/>
</dbReference>
<comment type="subcellular location">
    <subcellularLocation>
        <location evidence="1">Peroxisome</location>
    </subcellularLocation>
</comment>
<evidence type="ECO:0000313" key="15">
    <source>
        <dbReference type="Proteomes" id="UP001303046"/>
    </source>
</evidence>
<evidence type="ECO:0000259" key="11">
    <source>
        <dbReference type="Pfam" id="PF00108"/>
    </source>
</evidence>
<reference evidence="14 15" key="1">
    <citation type="submission" date="2023-08" db="EMBL/GenBank/DDBJ databases">
        <title>A Necator americanus chromosomal reference genome.</title>
        <authorList>
            <person name="Ilik V."/>
            <person name="Petrzelkova K.J."/>
            <person name="Pardy F."/>
            <person name="Fuh T."/>
            <person name="Niatou-Singa F.S."/>
            <person name="Gouil Q."/>
            <person name="Baker L."/>
            <person name="Ritchie M.E."/>
            <person name="Jex A.R."/>
            <person name="Gazzola D."/>
            <person name="Li H."/>
            <person name="Toshio Fujiwara R."/>
            <person name="Zhan B."/>
            <person name="Aroian R.V."/>
            <person name="Pafco B."/>
            <person name="Schwarz E.M."/>
        </authorList>
    </citation>
    <scope>NUCLEOTIDE SEQUENCE [LARGE SCALE GENOMIC DNA]</scope>
    <source>
        <strain evidence="14 15">Aroian</strain>
        <tissue evidence="14">Whole animal</tissue>
    </source>
</reference>
<feature type="signal peptide" evidence="10">
    <location>
        <begin position="1"/>
        <end position="21"/>
    </location>
</feature>
<gene>
    <name evidence="14" type="primary">Necator_chrII.g6214</name>
    <name evidence="14" type="ORF">RB195_018421</name>
</gene>
<dbReference type="PROSITE" id="PS00098">
    <property type="entry name" value="THIOLASE_1"/>
    <property type="match status" value="1"/>
</dbReference>